<dbReference type="OrthoDB" id="10017160at2759"/>
<dbReference type="Proteomes" id="UP000324800">
    <property type="component" value="Unassembled WGS sequence"/>
</dbReference>
<dbReference type="PANTHER" id="PTHR46060:SF1">
    <property type="entry name" value="MARINER MOS1 TRANSPOSASE-LIKE PROTEIN"/>
    <property type="match status" value="1"/>
</dbReference>
<proteinExistence type="predicted"/>
<evidence type="ECO:0000313" key="2">
    <source>
        <dbReference type="Proteomes" id="UP000324800"/>
    </source>
</evidence>
<reference evidence="1 2" key="1">
    <citation type="submission" date="2019-03" db="EMBL/GenBank/DDBJ databases">
        <title>Single cell metagenomics reveals metabolic interactions within the superorganism composed of flagellate Streblomastix strix and complex community of Bacteroidetes bacteria on its surface.</title>
        <authorList>
            <person name="Treitli S.C."/>
            <person name="Kolisko M."/>
            <person name="Husnik F."/>
            <person name="Keeling P."/>
            <person name="Hampl V."/>
        </authorList>
    </citation>
    <scope>NUCLEOTIDE SEQUENCE [LARGE SCALE GENOMIC DNA]</scope>
    <source>
        <strain evidence="1">ST1C</strain>
    </source>
</reference>
<evidence type="ECO:0000313" key="1">
    <source>
        <dbReference type="EMBL" id="KAA6375530.1"/>
    </source>
</evidence>
<name>A0A5J4UZH6_9EUKA</name>
<dbReference type="InterPro" id="IPR052709">
    <property type="entry name" value="Transposase-MT_Hybrid"/>
</dbReference>
<comment type="caution">
    <text evidence="1">The sequence shown here is derived from an EMBL/GenBank/DDBJ whole genome shotgun (WGS) entry which is preliminary data.</text>
</comment>
<gene>
    <name evidence="1" type="ORF">EZS28_028944</name>
</gene>
<dbReference type="AlphaFoldDB" id="A0A5J4UZH6"/>
<dbReference type="EMBL" id="SNRW01011159">
    <property type="protein sequence ID" value="KAA6375530.1"/>
    <property type="molecule type" value="Genomic_DNA"/>
</dbReference>
<protein>
    <submittedName>
        <fullName evidence="1">Uncharacterized protein</fullName>
    </submittedName>
</protein>
<sequence>MSTYGALVPEPDAIRKWQRKIQEEFPLMSRMDQTGRPKISGYKEVIENILQENHYISLTRVAEKIKLIRYTVRRIIKEEIRFKKVALRWFSYLLMRNIVQKRVVMARIMLVQLQKRRRQNIVSVITGDETFIYYRNPATSAWIKEGQE</sequence>
<dbReference type="PANTHER" id="PTHR46060">
    <property type="entry name" value="MARINER MOS1 TRANSPOSASE-LIKE PROTEIN"/>
    <property type="match status" value="1"/>
</dbReference>
<organism evidence="1 2">
    <name type="scientific">Streblomastix strix</name>
    <dbReference type="NCBI Taxonomy" id="222440"/>
    <lineage>
        <taxon>Eukaryota</taxon>
        <taxon>Metamonada</taxon>
        <taxon>Preaxostyla</taxon>
        <taxon>Oxymonadida</taxon>
        <taxon>Streblomastigidae</taxon>
        <taxon>Streblomastix</taxon>
    </lineage>
</organism>
<accession>A0A5J4UZH6</accession>